<dbReference type="EMBL" id="JAJGNA010000042">
    <property type="protein sequence ID" value="MCC4310511.1"/>
    <property type="molecule type" value="Genomic_DNA"/>
</dbReference>
<dbReference type="Proteomes" id="UP001108027">
    <property type="component" value="Unassembled WGS sequence"/>
</dbReference>
<dbReference type="GO" id="GO:0050660">
    <property type="term" value="F:flavin adenine dinucleotide binding"/>
    <property type="evidence" value="ECO:0007669"/>
    <property type="project" value="InterPro"/>
</dbReference>
<dbReference type="FunFam" id="3.50.50.60:FF:000228">
    <property type="entry name" value="FAD-containing monooxygenase EthA"/>
    <property type="match status" value="1"/>
</dbReference>
<evidence type="ECO:0000313" key="11">
    <source>
        <dbReference type="EMBL" id="MCC4310511.1"/>
    </source>
</evidence>
<dbReference type="InterPro" id="IPR020946">
    <property type="entry name" value="Flavin_mOase-like"/>
</dbReference>
<comment type="cofactor">
    <cofactor evidence="1">
        <name>FAD</name>
        <dbReference type="ChEBI" id="CHEBI:57692"/>
    </cofactor>
</comment>
<keyword evidence="7" id="KW-0521">NADP</keyword>
<comment type="similarity">
    <text evidence="3">Belongs to the FAD-binding monooxygenase family.</text>
</comment>
<evidence type="ECO:0000256" key="8">
    <source>
        <dbReference type="ARBA" id="ARBA00023002"/>
    </source>
</evidence>
<dbReference type="InterPro" id="IPR036188">
    <property type="entry name" value="FAD/NAD-bd_sf"/>
</dbReference>
<accession>A0A9Q3UR18</accession>
<dbReference type="GO" id="GO:0004499">
    <property type="term" value="F:N,N-dimethylaniline monooxygenase activity"/>
    <property type="evidence" value="ECO:0007669"/>
    <property type="project" value="InterPro"/>
</dbReference>
<evidence type="ECO:0000256" key="10">
    <source>
        <dbReference type="ARBA" id="ARBA00023136"/>
    </source>
</evidence>
<dbReference type="PRINTS" id="PR00469">
    <property type="entry name" value="PNDRDTASEII"/>
</dbReference>
<dbReference type="GO" id="GO:0050661">
    <property type="term" value="F:NADP binding"/>
    <property type="evidence" value="ECO:0007669"/>
    <property type="project" value="InterPro"/>
</dbReference>
<keyword evidence="9" id="KW-0503">Monooxygenase</keyword>
<evidence type="ECO:0000313" key="12">
    <source>
        <dbReference type="Proteomes" id="UP001108027"/>
    </source>
</evidence>
<keyword evidence="10" id="KW-0472">Membrane</keyword>
<evidence type="ECO:0000256" key="9">
    <source>
        <dbReference type="ARBA" id="ARBA00023033"/>
    </source>
</evidence>
<keyword evidence="4" id="KW-1003">Cell membrane</keyword>
<evidence type="ECO:0000256" key="3">
    <source>
        <dbReference type="ARBA" id="ARBA00010139"/>
    </source>
</evidence>
<reference evidence="11" key="1">
    <citation type="submission" date="2021-10" db="EMBL/GenBank/DDBJ databases">
        <title>The diversity and Nitrogen Metabolism of Culturable Nitrate-Utilizing Bacteria Within the Oxygen Minimum Zone of the Changjiang (Yangtze River)Estuary.</title>
        <authorList>
            <person name="Zhang D."/>
            <person name="Zheng J."/>
            <person name="Liu S."/>
            <person name="He W."/>
        </authorList>
    </citation>
    <scope>NUCLEOTIDE SEQUENCE</scope>
    <source>
        <strain evidence="11">FXH-223</strain>
    </source>
</reference>
<dbReference type="Gene3D" id="3.50.50.60">
    <property type="entry name" value="FAD/NAD(P)-binding domain"/>
    <property type="match status" value="1"/>
</dbReference>
<organism evidence="11 12">
    <name type="scientific">Alloalcanivorax marinus</name>
    <dbReference type="NCBI Taxonomy" id="1177169"/>
    <lineage>
        <taxon>Bacteria</taxon>
        <taxon>Pseudomonadati</taxon>
        <taxon>Pseudomonadota</taxon>
        <taxon>Gammaproteobacteria</taxon>
        <taxon>Oceanospirillales</taxon>
        <taxon>Alcanivoracaceae</taxon>
        <taxon>Alloalcanivorax</taxon>
    </lineage>
</organism>
<proteinExistence type="inferred from homology"/>
<evidence type="ECO:0000256" key="1">
    <source>
        <dbReference type="ARBA" id="ARBA00001974"/>
    </source>
</evidence>
<dbReference type="InterPro" id="IPR051820">
    <property type="entry name" value="FAD-binding_MO"/>
</dbReference>
<dbReference type="FunFam" id="3.50.50.60:FF:000213">
    <property type="entry name" value="FAD-containing monooxygenase EthA"/>
    <property type="match status" value="1"/>
</dbReference>
<comment type="caution">
    <text evidence="11">The sequence shown here is derived from an EMBL/GenBank/DDBJ whole genome shotgun (WGS) entry which is preliminary data.</text>
</comment>
<evidence type="ECO:0000256" key="6">
    <source>
        <dbReference type="ARBA" id="ARBA00022827"/>
    </source>
</evidence>
<keyword evidence="6" id="KW-0274">FAD</keyword>
<dbReference type="PANTHER" id="PTHR43872:SF1">
    <property type="entry name" value="MONOOXYGENASE, PUTATIVE (AFU_ORTHOLOGUE AFUA_8G02570)-RELATED"/>
    <property type="match status" value="1"/>
</dbReference>
<dbReference type="Pfam" id="PF00743">
    <property type="entry name" value="FMO-like"/>
    <property type="match status" value="1"/>
</dbReference>
<dbReference type="SUPFAM" id="SSF51905">
    <property type="entry name" value="FAD/NAD(P)-binding domain"/>
    <property type="match status" value="1"/>
</dbReference>
<dbReference type="GO" id="GO:0005886">
    <property type="term" value="C:plasma membrane"/>
    <property type="evidence" value="ECO:0007669"/>
    <property type="project" value="UniProtKB-SubCell"/>
</dbReference>
<keyword evidence="8" id="KW-0560">Oxidoreductase</keyword>
<evidence type="ECO:0000256" key="2">
    <source>
        <dbReference type="ARBA" id="ARBA00004236"/>
    </source>
</evidence>
<name>A0A9Q3UR18_9GAMM</name>
<sequence length="498" mass="56431">MSRNHFDVLIIGAGLSGVGAACHLSRDCPDRSFALIERRQRMGGTWDLFRYPGIRSDSDMYTLGYNFRPWTDPKVLADGPSIRQYIVDTAREYKIEDKIHYGLRMLGADFSTETSLWTVEVEHEGSGERETYTCQFLLCCTGYYNYDTGYKPEFPGERDFKGQVIHPQHWPENLDYTGKKVVVIGSGATAVTLVPAMAGEAGHVTMLQRSPTYIATVPERDEISVRLRRFLPEMVVYRMARARNIALQRLVFKLSKTRPGLVRRALLAAARRQLGDDIDMKHFRPSYNPWDERLCAVPNGDLFRVLKQGRASIVTDHIETFTENGLRLKSGEELEADIVVSATGLDMQLLGGAALSVDGETREPNDVLVYKGVMLRDVPNMAMVFGYTNSSWTLKADLVAEYVCRLLNYMSRKGLRQVTPRDPEGCDTDTSFLDLQSGYIQRAAHKLPRQGSKAPWKVLSNYLYDLPRLRYGRIDDDTLEFVKDENRKRRGVGALLRG</sequence>
<keyword evidence="5" id="KW-0285">Flavoprotein</keyword>
<dbReference type="Pfam" id="PF13450">
    <property type="entry name" value="NAD_binding_8"/>
    <property type="match status" value="1"/>
</dbReference>
<evidence type="ECO:0000256" key="7">
    <source>
        <dbReference type="ARBA" id="ARBA00022857"/>
    </source>
</evidence>
<gene>
    <name evidence="11" type="ORF">LL252_18255</name>
</gene>
<dbReference type="PANTHER" id="PTHR43872">
    <property type="entry name" value="MONOOXYGENASE, PUTATIVE (AFU_ORTHOLOGUE AFUA_8G02570)-RELATED"/>
    <property type="match status" value="1"/>
</dbReference>
<comment type="subcellular location">
    <subcellularLocation>
        <location evidence="2">Cell membrane</location>
    </subcellularLocation>
</comment>
<protein>
    <submittedName>
        <fullName evidence="11">NAD(P)/FAD-dependent oxidoreductase</fullName>
    </submittedName>
</protein>
<dbReference type="PROSITE" id="PS51257">
    <property type="entry name" value="PROKAR_LIPOPROTEIN"/>
    <property type="match status" value="1"/>
</dbReference>
<evidence type="ECO:0000256" key="5">
    <source>
        <dbReference type="ARBA" id="ARBA00022630"/>
    </source>
</evidence>
<keyword evidence="12" id="KW-1185">Reference proteome</keyword>
<dbReference type="PRINTS" id="PR00368">
    <property type="entry name" value="FADPNR"/>
</dbReference>
<dbReference type="AlphaFoldDB" id="A0A9Q3UR18"/>
<dbReference type="RefSeq" id="WP_228235204.1">
    <property type="nucleotide sequence ID" value="NZ_JAJGNA010000042.1"/>
</dbReference>
<evidence type="ECO:0000256" key="4">
    <source>
        <dbReference type="ARBA" id="ARBA00022475"/>
    </source>
</evidence>